<dbReference type="NCBIfam" id="TIGR03262">
    <property type="entry name" value="PhnU2"/>
    <property type="match status" value="1"/>
</dbReference>
<comment type="caution">
    <text evidence="7">The sequence shown here is derived from an EMBL/GenBank/DDBJ whole genome shotgun (WGS) entry which is preliminary data.</text>
</comment>
<feature type="transmembrane region" description="Helical" evidence="5">
    <location>
        <begin position="87"/>
        <end position="109"/>
    </location>
</feature>
<feature type="transmembrane region" description="Helical" evidence="5">
    <location>
        <begin position="32"/>
        <end position="54"/>
    </location>
</feature>
<feature type="transmembrane region" description="Helical" evidence="5">
    <location>
        <begin position="121"/>
        <end position="143"/>
    </location>
</feature>
<evidence type="ECO:0000256" key="3">
    <source>
        <dbReference type="ARBA" id="ARBA00022989"/>
    </source>
</evidence>
<feature type="transmembrane region" description="Helical" evidence="5">
    <location>
        <begin position="217"/>
        <end position="240"/>
    </location>
</feature>
<feature type="transmembrane region" description="Helical" evidence="5">
    <location>
        <begin position="322"/>
        <end position="346"/>
    </location>
</feature>
<feature type="transmembrane region" description="Helical" evidence="5">
    <location>
        <begin position="510"/>
        <end position="537"/>
    </location>
</feature>
<evidence type="ECO:0000256" key="2">
    <source>
        <dbReference type="ARBA" id="ARBA00022692"/>
    </source>
</evidence>
<dbReference type="PANTHER" id="PTHR43496:SF1">
    <property type="entry name" value="POLYGALACTURONAN_RHAMNOGALACTURONAN TRANSPORT SYSTEM PERMEASE PROTEIN YTEP"/>
    <property type="match status" value="1"/>
</dbReference>
<keyword evidence="8" id="KW-1185">Reference proteome</keyword>
<comment type="subcellular location">
    <subcellularLocation>
        <location evidence="1 5">Cell membrane</location>
        <topology evidence="1 5">Multi-pass membrane protein</topology>
    </subcellularLocation>
</comment>
<dbReference type="InterPro" id="IPR017664">
    <property type="entry name" value="AminoethylPonate_ABC_perm-1"/>
</dbReference>
<feature type="domain" description="ABC transmembrane type-1" evidence="6">
    <location>
        <begin position="83"/>
        <end position="293"/>
    </location>
</feature>
<proteinExistence type="inferred from homology"/>
<evidence type="ECO:0000256" key="1">
    <source>
        <dbReference type="ARBA" id="ARBA00004651"/>
    </source>
</evidence>
<dbReference type="SUPFAM" id="SSF161098">
    <property type="entry name" value="MetI-like"/>
    <property type="match status" value="2"/>
</dbReference>
<protein>
    <submittedName>
        <fullName evidence="7">Putative 2-aminoethylphosphonate ABC transporter permease subunit</fullName>
    </submittedName>
</protein>
<feature type="domain" description="ABC transmembrane type-1" evidence="6">
    <location>
        <begin position="374"/>
        <end position="578"/>
    </location>
</feature>
<feature type="transmembrane region" description="Helical" evidence="5">
    <location>
        <begin position="454"/>
        <end position="477"/>
    </location>
</feature>
<dbReference type="GO" id="GO:0005886">
    <property type="term" value="C:plasma membrane"/>
    <property type="evidence" value="ECO:0007669"/>
    <property type="project" value="UniProtKB-SubCell"/>
</dbReference>
<evidence type="ECO:0000256" key="5">
    <source>
        <dbReference type="RuleBase" id="RU363032"/>
    </source>
</evidence>
<reference evidence="7 8" key="1">
    <citation type="submission" date="2020-01" db="EMBL/GenBank/DDBJ databases">
        <title>Genome sequence of Desulfovibrio aerotolerans DSM 16695(T).</title>
        <authorList>
            <person name="Karnachuk O."/>
            <person name="Avakyan M."/>
            <person name="Mardanov A."/>
            <person name="Kadnikov V."/>
            <person name="Ravin N."/>
        </authorList>
    </citation>
    <scope>NUCLEOTIDE SEQUENCE [LARGE SCALE GENOMIC DNA]</scope>
    <source>
        <strain evidence="7 8">DSM 16695</strain>
    </source>
</reference>
<organism evidence="7 8">
    <name type="scientific">Solidesulfovibrio aerotolerans</name>
    <dbReference type="NCBI Taxonomy" id="295255"/>
    <lineage>
        <taxon>Bacteria</taxon>
        <taxon>Pseudomonadati</taxon>
        <taxon>Thermodesulfobacteriota</taxon>
        <taxon>Desulfovibrionia</taxon>
        <taxon>Desulfovibrionales</taxon>
        <taxon>Desulfovibrionaceae</taxon>
        <taxon>Solidesulfovibrio</taxon>
    </lineage>
</organism>
<feature type="transmembrane region" description="Helical" evidence="5">
    <location>
        <begin position="272"/>
        <end position="292"/>
    </location>
</feature>
<dbReference type="Proteomes" id="UP000482487">
    <property type="component" value="Unassembled WGS sequence"/>
</dbReference>
<gene>
    <name evidence="7" type="ORF">GTA51_02270</name>
</gene>
<keyword evidence="2 5" id="KW-0812">Transmembrane</keyword>
<sequence>MKKITLRANTEGAPDQRGDPVHWLTEQRLRGLLLVLTVVWLGCAVALPMANIIGKSLHDGAGLWVGLGNFKTYFTTPSLSVSLWNSLFVSTVTTVISVTLGFFFAYALTRTAIPCKGFFRGVAMAPLFAPTLLYGIALIYLFGRKGLVTTGCFGFFQQTFGLNPALDIGLYGKVGIIIAEVIFTFPQVMLILSIALRVTDARLYEAARSLGASKLRTFFSVTLPGVKYGLLSAVFVSFILCFTDFGAPKVVGGQYNVLATDIYKQVIGQQNFAMGATVGVVLLLPTVLAFFLDRLAQRRQAALVAARAVPLPPCADPGTVSFYLAFCGCIAAGLLLFLGTAFYASLVKVWPYDLSLSLTHFRFGNMGGGGYQALYNSIRMAFYSAVFGTGLTFFSAYLIEKTRGMAALRHVAYFLSMAPLALPGLVIGLAYIFFFNAPDFSLGPLTLANPFNGLYATMAILVLCNMVHFYSVSFLTATTALKQLDKEFEAVSESMGVPFYKTFMRVTAPVCLPAVVEIAQYFFVNSMATVSAVIFLYSADLPLASVAVANMDDAGDTAPAAAMAVLIVLVNIAVRLGSGALSARLSRRSQAWMGNNRSNP</sequence>
<evidence type="ECO:0000313" key="7">
    <source>
        <dbReference type="EMBL" id="MYL81963.1"/>
    </source>
</evidence>
<name>A0A7C9IU12_9BACT</name>
<dbReference type="OrthoDB" id="7056428at2"/>
<feature type="transmembrane region" description="Helical" evidence="5">
    <location>
        <begin position="380"/>
        <end position="399"/>
    </location>
</feature>
<dbReference type="AlphaFoldDB" id="A0A7C9IU12"/>
<keyword evidence="4 5" id="KW-0472">Membrane</keyword>
<evidence type="ECO:0000256" key="4">
    <source>
        <dbReference type="ARBA" id="ARBA00023136"/>
    </source>
</evidence>
<dbReference type="RefSeq" id="WP_160958320.1">
    <property type="nucleotide sequence ID" value="NZ_WVUD01000002.1"/>
</dbReference>
<dbReference type="InterPro" id="IPR035906">
    <property type="entry name" value="MetI-like_sf"/>
</dbReference>
<keyword evidence="5" id="KW-0813">Transport</keyword>
<dbReference type="PROSITE" id="PS50928">
    <property type="entry name" value="ABC_TM1"/>
    <property type="match status" value="2"/>
</dbReference>
<feature type="transmembrane region" description="Helical" evidence="5">
    <location>
        <begin position="557"/>
        <end position="578"/>
    </location>
</feature>
<dbReference type="InterPro" id="IPR000515">
    <property type="entry name" value="MetI-like"/>
</dbReference>
<feature type="transmembrane region" description="Helical" evidence="5">
    <location>
        <begin position="411"/>
        <end position="434"/>
    </location>
</feature>
<dbReference type="EMBL" id="WVUD01000002">
    <property type="protein sequence ID" value="MYL81963.1"/>
    <property type="molecule type" value="Genomic_DNA"/>
</dbReference>
<evidence type="ECO:0000313" key="8">
    <source>
        <dbReference type="Proteomes" id="UP000482487"/>
    </source>
</evidence>
<dbReference type="GO" id="GO:0055085">
    <property type="term" value="P:transmembrane transport"/>
    <property type="evidence" value="ECO:0007669"/>
    <property type="project" value="InterPro"/>
</dbReference>
<evidence type="ECO:0000259" key="6">
    <source>
        <dbReference type="PROSITE" id="PS50928"/>
    </source>
</evidence>
<dbReference type="Gene3D" id="1.10.3720.10">
    <property type="entry name" value="MetI-like"/>
    <property type="match status" value="2"/>
</dbReference>
<accession>A0A7C9IU12</accession>
<dbReference type="Pfam" id="PF00528">
    <property type="entry name" value="BPD_transp_1"/>
    <property type="match status" value="2"/>
</dbReference>
<feature type="transmembrane region" description="Helical" evidence="5">
    <location>
        <begin position="174"/>
        <end position="196"/>
    </location>
</feature>
<dbReference type="PANTHER" id="PTHR43496">
    <property type="entry name" value="PROTEIN LPLB"/>
    <property type="match status" value="1"/>
</dbReference>
<keyword evidence="3 5" id="KW-1133">Transmembrane helix</keyword>
<comment type="similarity">
    <text evidence="5">Belongs to the binding-protein-dependent transport system permease family.</text>
</comment>
<dbReference type="CDD" id="cd06261">
    <property type="entry name" value="TM_PBP2"/>
    <property type="match status" value="2"/>
</dbReference>